<keyword evidence="5" id="KW-1185">Reference proteome</keyword>
<reference evidence="4 5" key="2">
    <citation type="journal article" date="2016" name="Science">
        <title>A bacterium that degrades and assimilates poly(ethylene terephthalate).</title>
        <authorList>
            <person name="Yoshida S."/>
            <person name="Hiraga K."/>
            <person name="Takehana T."/>
            <person name="Taniguchi I."/>
            <person name="Yamaji H."/>
            <person name="Maeda Y."/>
            <person name="Toyohara K."/>
            <person name="Miyamoto K."/>
            <person name="Kimura Y."/>
            <person name="Oda K."/>
        </authorList>
    </citation>
    <scope>NUCLEOTIDE SEQUENCE [LARGE SCALE GENOMIC DNA]</scope>
    <source>
        <strain evidence="5">NBRC 110686 / TISTR 2288 / 201-F6</strain>
    </source>
</reference>
<dbReference type="GO" id="GO:0017001">
    <property type="term" value="P:antibiotic catabolic process"/>
    <property type="evidence" value="ECO:0007669"/>
    <property type="project" value="UniProtKB-ARBA"/>
</dbReference>
<feature type="domain" description="Metallo-beta-lactamase" evidence="3">
    <location>
        <begin position="59"/>
        <end position="250"/>
    </location>
</feature>
<proteinExistence type="inferred from homology"/>
<organism evidence="4 5">
    <name type="scientific">Piscinibacter sakaiensis</name>
    <name type="common">Ideonella sakaiensis</name>
    <dbReference type="NCBI Taxonomy" id="1547922"/>
    <lineage>
        <taxon>Bacteria</taxon>
        <taxon>Pseudomonadati</taxon>
        <taxon>Pseudomonadota</taxon>
        <taxon>Betaproteobacteria</taxon>
        <taxon>Burkholderiales</taxon>
        <taxon>Sphaerotilaceae</taxon>
        <taxon>Piscinibacter</taxon>
    </lineage>
</organism>
<evidence type="ECO:0000259" key="3">
    <source>
        <dbReference type="SMART" id="SM00849"/>
    </source>
</evidence>
<comment type="similarity">
    <text evidence="1">Belongs to the metallo-beta-lactamase superfamily. Class-B beta-lactamase family.</text>
</comment>
<dbReference type="InterPro" id="IPR036866">
    <property type="entry name" value="RibonucZ/Hydroxyglut_hydro"/>
</dbReference>
<dbReference type="Gene3D" id="3.60.15.10">
    <property type="entry name" value="Ribonuclease Z/Hydroxyacylglutathione hydrolase-like"/>
    <property type="match status" value="1"/>
</dbReference>
<reference evidence="5" key="1">
    <citation type="submission" date="2015-07" db="EMBL/GenBank/DDBJ databases">
        <title>Discovery of a poly(ethylene terephthalate assimilation.</title>
        <authorList>
            <person name="Yoshida S."/>
            <person name="Hiraga K."/>
            <person name="Takehana T."/>
            <person name="Taniguchi I."/>
            <person name="Yamaji H."/>
            <person name="Maeda Y."/>
            <person name="Toyohara K."/>
            <person name="Miyamoto K."/>
            <person name="Kimura Y."/>
            <person name="Oda K."/>
        </authorList>
    </citation>
    <scope>NUCLEOTIDE SEQUENCE [LARGE SCALE GENOMIC DNA]</scope>
    <source>
        <strain evidence="5">NBRC 110686 / TISTR 2288 / 201-F6</strain>
    </source>
</reference>
<dbReference type="SMART" id="SM00849">
    <property type="entry name" value="Lactamase_B"/>
    <property type="match status" value="1"/>
</dbReference>
<dbReference type="NCBIfam" id="TIGR04559">
    <property type="entry name" value="SoxH_rel_PQQ_2"/>
    <property type="match status" value="1"/>
</dbReference>
<dbReference type="CDD" id="cd16282">
    <property type="entry name" value="metallo-hydrolase-like_MBL-fold"/>
    <property type="match status" value="1"/>
</dbReference>
<feature type="signal peptide" evidence="2">
    <location>
        <begin position="1"/>
        <end position="21"/>
    </location>
</feature>
<dbReference type="InterPro" id="IPR001279">
    <property type="entry name" value="Metallo-B-lactamas"/>
</dbReference>
<dbReference type="InterPro" id="IPR050855">
    <property type="entry name" value="NDM-1-like"/>
</dbReference>
<dbReference type="AlphaFoldDB" id="A0A0K8NUI2"/>
<evidence type="ECO:0000313" key="5">
    <source>
        <dbReference type="Proteomes" id="UP000037660"/>
    </source>
</evidence>
<dbReference type="GO" id="GO:0016787">
    <property type="term" value="F:hydrolase activity"/>
    <property type="evidence" value="ECO:0007669"/>
    <property type="project" value="UniProtKB-KW"/>
</dbReference>
<sequence>MRMWAWALVGVAGLVGAGAGAQTPAGAGEAPLALRALAPGVWVHEGAVAAWGEGGAQDVANLGVVVGSRCVAVIDSGGSVGVGRRLRAAIAAITDRPVCYLVMTHGHPDHVFGHAAFDGAGPGGSDPQRIGHARAPAALATRGRAYLEAVRRSGAPDAAEARLLPPTRTVAPNEPLELPLGGGPVLRLQAWPTAHTDHDLSVAELASRTLFVGDLVFADHLPVLDGSLRGWLRVMQALPLAEADWVVPGHGAPSRDWPALAAPQRRYLERLQQSVREALQARRTLRETVEALSAGAEGGPWPGGGPAEAWSLVEAFHRRNLTAAYAELEWE</sequence>
<name>A0A0K8NUI2_PISS1</name>
<dbReference type="EMBL" id="BBYR01000003">
    <property type="protein sequence ID" value="GAP33929.1"/>
    <property type="molecule type" value="Genomic_DNA"/>
</dbReference>
<keyword evidence="4" id="KW-0378">Hydrolase</keyword>
<gene>
    <name evidence="4" type="ORF">ISF6_1707</name>
</gene>
<dbReference type="STRING" id="1547922.ISF6_1707"/>
<dbReference type="RefSeq" id="WP_054018083.1">
    <property type="nucleotide sequence ID" value="NZ_BBYR01000003.1"/>
</dbReference>
<keyword evidence="2" id="KW-0732">Signal</keyword>
<feature type="chain" id="PRO_5005513331" evidence="2">
    <location>
        <begin position="22"/>
        <end position="331"/>
    </location>
</feature>
<dbReference type="InterPro" id="IPR030829">
    <property type="entry name" value="SoxH-rel_PQQ_2"/>
</dbReference>
<evidence type="ECO:0000313" key="4">
    <source>
        <dbReference type="EMBL" id="GAP33929.1"/>
    </source>
</evidence>
<dbReference type="Pfam" id="PF00753">
    <property type="entry name" value="Lactamase_B"/>
    <property type="match status" value="1"/>
</dbReference>
<dbReference type="SUPFAM" id="SSF56281">
    <property type="entry name" value="Metallo-hydrolase/oxidoreductase"/>
    <property type="match status" value="1"/>
</dbReference>
<dbReference type="OrthoDB" id="1273797at2"/>
<accession>A0A0K8NUI2</accession>
<dbReference type="PANTHER" id="PTHR42951">
    <property type="entry name" value="METALLO-BETA-LACTAMASE DOMAIN-CONTAINING"/>
    <property type="match status" value="1"/>
</dbReference>
<protein>
    <submittedName>
        <fullName evidence="4">Zn-dependent hydrolase</fullName>
    </submittedName>
</protein>
<evidence type="ECO:0000256" key="2">
    <source>
        <dbReference type="SAM" id="SignalP"/>
    </source>
</evidence>
<comment type="caution">
    <text evidence="4">The sequence shown here is derived from an EMBL/GenBank/DDBJ whole genome shotgun (WGS) entry which is preliminary data.</text>
</comment>
<dbReference type="PANTHER" id="PTHR42951:SF4">
    <property type="entry name" value="ACYL-COENZYME A THIOESTERASE MBLAC2"/>
    <property type="match status" value="1"/>
</dbReference>
<evidence type="ECO:0000256" key="1">
    <source>
        <dbReference type="ARBA" id="ARBA00005250"/>
    </source>
</evidence>
<dbReference type="Proteomes" id="UP000037660">
    <property type="component" value="Unassembled WGS sequence"/>
</dbReference>